<dbReference type="Gene3D" id="3.30.70.330">
    <property type="match status" value="1"/>
</dbReference>
<dbReference type="InterPro" id="IPR035979">
    <property type="entry name" value="RBD_domain_sf"/>
</dbReference>
<dbReference type="InterPro" id="IPR012677">
    <property type="entry name" value="Nucleotide-bd_a/b_plait_sf"/>
</dbReference>
<dbReference type="OrthoDB" id="6159137at2759"/>
<proteinExistence type="predicted"/>
<dbReference type="PANTHER" id="PTHR15241:SF304">
    <property type="entry name" value="RRM DOMAIN-CONTAINING PROTEIN"/>
    <property type="match status" value="1"/>
</dbReference>
<feature type="compositionally biased region" description="Low complexity" evidence="2">
    <location>
        <begin position="154"/>
        <end position="188"/>
    </location>
</feature>
<dbReference type="PANTHER" id="PTHR15241">
    <property type="entry name" value="TRANSFORMER-2-RELATED"/>
    <property type="match status" value="1"/>
</dbReference>
<organism evidence="4 5">
    <name type="scientific">Raphidocelis subcapitata</name>
    <dbReference type="NCBI Taxonomy" id="307507"/>
    <lineage>
        <taxon>Eukaryota</taxon>
        <taxon>Viridiplantae</taxon>
        <taxon>Chlorophyta</taxon>
        <taxon>core chlorophytes</taxon>
        <taxon>Chlorophyceae</taxon>
        <taxon>CS clade</taxon>
        <taxon>Sphaeropleales</taxon>
        <taxon>Selenastraceae</taxon>
        <taxon>Raphidocelis</taxon>
    </lineage>
</organism>
<sequence>MLGLLPTNAHPPSAAPPAAHGLPADPELLARTLSGRLSLTPQLSDAVLQLAATQHGRGGSPSPADGLRRGSSDSGCVLGAGRADKPLAPLPRRGVSDSSADESSSHCQDAAGEQTVTSEGSPLSPAASGAAAAGSAALGAAIAAQAAAAPAQQSPLTPATPVTPASSAATPSPVSAAAASPSAGHASARVGSPRAEQIALLQAQLCAVNERAASLEFHLRAKASEVSTLETYRRRAQELEALYTLSASELARAQEQAFATQHAAISQLKAQQLRILLLEEHLRATAAAAASAPGAAADGDLQAALLQQQLGRSGAGAGLGAVPSAFESAASLGLAGMPLPPGMQVQLGGHGLGGLGERQASLPNPASSAALSDFARDSEVWSLRGHAPSAAAGRPVRAQSLVLPPACAGADGGTWSVSASAAGMGFAAAASAAPLALPPLPTASSASAWDAGALLMASRQSSLLDAAAAASVAAGHGPRESGDLISDRADAQRLAGLLPFDLDTLGSERSDPGLPAFGHAMPPLPPTASLPPLSRAPSAGGSAGGARSAALKAAAAQKQAAAAAAAHLQALAGSAGGAGGAAAIVTDPRLRRWSEAWGGVDGDACVTADQNNPFAAALKRFGSAPSAALAAAAAAGGAAAALYGIPVAQRGGRASSAAGEDRDAELDAAAQNARLRSKRDATPNTCVYVGFLGWWVTEKELEACFAPHGKLVSVRLLISKKSRRSREQAFVEFDAIDAARAAIAAMDGLDSPALVKQPGCGGLVVRFADRKKEEDGACA</sequence>
<feature type="region of interest" description="Disordered" evidence="2">
    <location>
        <begin position="1"/>
        <end position="24"/>
    </location>
</feature>
<keyword evidence="5" id="KW-1185">Reference proteome</keyword>
<dbReference type="Pfam" id="PF00076">
    <property type="entry name" value="RRM_1"/>
    <property type="match status" value="1"/>
</dbReference>
<feature type="region of interest" description="Disordered" evidence="2">
    <location>
        <begin position="509"/>
        <end position="542"/>
    </location>
</feature>
<evidence type="ECO:0000313" key="4">
    <source>
        <dbReference type="EMBL" id="GBF96669.1"/>
    </source>
</evidence>
<evidence type="ECO:0000256" key="2">
    <source>
        <dbReference type="SAM" id="MobiDB-lite"/>
    </source>
</evidence>
<reference evidence="4 5" key="1">
    <citation type="journal article" date="2018" name="Sci. Rep.">
        <title>Raphidocelis subcapitata (=Pseudokirchneriella subcapitata) provides an insight into genome evolution and environmental adaptations in the Sphaeropleales.</title>
        <authorList>
            <person name="Suzuki S."/>
            <person name="Yamaguchi H."/>
            <person name="Nakajima N."/>
            <person name="Kawachi M."/>
        </authorList>
    </citation>
    <scope>NUCLEOTIDE SEQUENCE [LARGE SCALE GENOMIC DNA]</scope>
    <source>
        <strain evidence="4 5">NIES-35</strain>
    </source>
</reference>
<dbReference type="STRING" id="307507.A0A2V0PAX1"/>
<feature type="region of interest" description="Disordered" evidence="2">
    <location>
        <begin position="52"/>
        <end position="128"/>
    </location>
</feature>
<dbReference type="Proteomes" id="UP000247498">
    <property type="component" value="Unassembled WGS sequence"/>
</dbReference>
<dbReference type="InParanoid" id="A0A2V0PAX1"/>
<protein>
    <recommendedName>
        <fullName evidence="3">RRM domain-containing protein</fullName>
    </recommendedName>
</protein>
<feature type="region of interest" description="Disordered" evidence="2">
    <location>
        <begin position="154"/>
        <end position="190"/>
    </location>
</feature>
<dbReference type="SUPFAM" id="SSF54928">
    <property type="entry name" value="RNA-binding domain, RBD"/>
    <property type="match status" value="1"/>
</dbReference>
<feature type="compositionally biased region" description="Low complexity" evidence="2">
    <location>
        <begin position="10"/>
        <end position="24"/>
    </location>
</feature>
<evidence type="ECO:0000259" key="3">
    <source>
        <dbReference type="PROSITE" id="PS50102"/>
    </source>
</evidence>
<dbReference type="SMART" id="SM00360">
    <property type="entry name" value="RRM"/>
    <property type="match status" value="1"/>
</dbReference>
<keyword evidence="1" id="KW-0694">RNA-binding</keyword>
<gene>
    <name evidence="4" type="ORF">Rsub_09302</name>
</gene>
<feature type="compositionally biased region" description="Low complexity" evidence="2">
    <location>
        <begin position="530"/>
        <end position="542"/>
    </location>
</feature>
<comment type="caution">
    <text evidence="4">The sequence shown here is derived from an EMBL/GenBank/DDBJ whole genome shotgun (WGS) entry which is preliminary data.</text>
</comment>
<evidence type="ECO:0000256" key="1">
    <source>
        <dbReference type="PROSITE-ProRule" id="PRU00176"/>
    </source>
</evidence>
<evidence type="ECO:0000313" key="5">
    <source>
        <dbReference type="Proteomes" id="UP000247498"/>
    </source>
</evidence>
<dbReference type="EMBL" id="BDRX01000084">
    <property type="protein sequence ID" value="GBF96669.1"/>
    <property type="molecule type" value="Genomic_DNA"/>
</dbReference>
<accession>A0A2V0PAX1</accession>
<name>A0A2V0PAX1_9CHLO</name>
<feature type="domain" description="RRM" evidence="3">
    <location>
        <begin position="685"/>
        <end position="770"/>
    </location>
</feature>
<dbReference type="GO" id="GO:0003723">
    <property type="term" value="F:RNA binding"/>
    <property type="evidence" value="ECO:0007669"/>
    <property type="project" value="UniProtKB-UniRule"/>
</dbReference>
<dbReference type="AlphaFoldDB" id="A0A2V0PAX1"/>
<dbReference type="PROSITE" id="PS50102">
    <property type="entry name" value="RRM"/>
    <property type="match status" value="1"/>
</dbReference>
<dbReference type="InterPro" id="IPR000504">
    <property type="entry name" value="RRM_dom"/>
</dbReference>